<feature type="transmembrane region" description="Helical" evidence="1">
    <location>
        <begin position="137"/>
        <end position="161"/>
    </location>
</feature>
<organism evidence="2 3">
    <name type="scientific">Mobiluncus curtisii</name>
    <dbReference type="NCBI Taxonomy" id="2051"/>
    <lineage>
        <taxon>Bacteria</taxon>
        <taxon>Bacillati</taxon>
        <taxon>Actinomycetota</taxon>
        <taxon>Actinomycetes</taxon>
        <taxon>Actinomycetales</taxon>
        <taxon>Actinomycetaceae</taxon>
        <taxon>Mobiluncus</taxon>
    </lineage>
</organism>
<feature type="transmembrane region" description="Helical" evidence="1">
    <location>
        <begin position="16"/>
        <end position="37"/>
    </location>
</feature>
<protein>
    <submittedName>
        <fullName evidence="2">Uncharacterized protein conserved in bacteria</fullName>
    </submittedName>
</protein>
<keyword evidence="1" id="KW-0812">Transmembrane</keyword>
<dbReference type="Proteomes" id="UP000250245">
    <property type="component" value="Unassembled WGS sequence"/>
</dbReference>
<feature type="transmembrane region" description="Helical" evidence="1">
    <location>
        <begin position="100"/>
        <end position="125"/>
    </location>
</feature>
<keyword evidence="1" id="KW-1133">Transmembrane helix</keyword>
<dbReference type="CDD" id="cd21809">
    <property type="entry name" value="ABC-2_lan_permease-like"/>
    <property type="match status" value="1"/>
</dbReference>
<gene>
    <name evidence="2" type="ORF">NCTC11820_00254</name>
</gene>
<evidence type="ECO:0000313" key="2">
    <source>
        <dbReference type="EMBL" id="SQB63474.1"/>
    </source>
</evidence>
<keyword evidence="1" id="KW-0472">Membrane</keyword>
<dbReference type="EMBL" id="UASJ01000001">
    <property type="protein sequence ID" value="SQB63474.1"/>
    <property type="molecule type" value="Genomic_DNA"/>
</dbReference>
<evidence type="ECO:0000256" key="1">
    <source>
        <dbReference type="SAM" id="Phobius"/>
    </source>
</evidence>
<sequence>MTALAIELKKCKRTGFLPLMLAVGILGAAYAFLNFTLRKETLLSLPLAPMDILLTQLYGMIMVLNMFGLIAAACIIYNVEFKGNAVKKLYMLPVNVTAVYVSKFTIMSVLFAIAVCLQNWALAAIGAVDLPSGAFDIRILISFAGYSFLTSLPVLSFMLFVSSRIKNVWITLGIGVVGFLSGMALATSDIVLSLVSPFVVMLKPAVAMSAQPDTAVVLVSLIETILFFAAGLWCVRHLRYE</sequence>
<dbReference type="GeneID" id="55564595"/>
<dbReference type="Pfam" id="PF12730">
    <property type="entry name" value="ABC2_membrane_4"/>
    <property type="match status" value="1"/>
</dbReference>
<dbReference type="OMA" id="PTMYLCK"/>
<proteinExistence type="predicted"/>
<evidence type="ECO:0000313" key="3">
    <source>
        <dbReference type="Proteomes" id="UP000250245"/>
    </source>
</evidence>
<dbReference type="AlphaFoldDB" id="A0A2X2YH92"/>
<feature type="transmembrane region" description="Helical" evidence="1">
    <location>
        <begin position="215"/>
        <end position="235"/>
    </location>
</feature>
<feature type="transmembrane region" description="Helical" evidence="1">
    <location>
        <begin position="168"/>
        <end position="195"/>
    </location>
</feature>
<feature type="transmembrane region" description="Helical" evidence="1">
    <location>
        <begin position="57"/>
        <end position="79"/>
    </location>
</feature>
<reference evidence="2 3" key="1">
    <citation type="submission" date="2018-06" db="EMBL/GenBank/DDBJ databases">
        <authorList>
            <consortium name="Pathogen Informatics"/>
            <person name="Doyle S."/>
        </authorList>
    </citation>
    <scope>NUCLEOTIDE SEQUENCE [LARGE SCALE GENOMIC DNA]</scope>
    <source>
        <strain evidence="2 3">NCTC11820</strain>
    </source>
</reference>
<accession>A0A2X2YH92</accession>
<name>A0A2X2YH92_9ACTO</name>
<dbReference type="RefSeq" id="WP_004008444.1">
    <property type="nucleotide sequence ID" value="NZ_CAMYEK010000002.1"/>
</dbReference>